<protein>
    <recommendedName>
        <fullName evidence="5">Actin-like ATPase domain-containing protein</fullName>
    </recommendedName>
</protein>
<dbReference type="SUPFAM" id="SSF53067">
    <property type="entry name" value="Actin-like ATPase domain"/>
    <property type="match status" value="2"/>
</dbReference>
<dbReference type="InterPro" id="IPR043129">
    <property type="entry name" value="ATPase_NBD"/>
</dbReference>
<evidence type="ECO:0000256" key="1">
    <source>
        <dbReference type="ARBA" id="ARBA00022741"/>
    </source>
</evidence>
<organism evidence="3 4">
    <name type="scientific">Diplogelasinospora grovesii</name>
    <dbReference type="NCBI Taxonomy" id="303347"/>
    <lineage>
        <taxon>Eukaryota</taxon>
        <taxon>Fungi</taxon>
        <taxon>Dikarya</taxon>
        <taxon>Ascomycota</taxon>
        <taxon>Pezizomycotina</taxon>
        <taxon>Sordariomycetes</taxon>
        <taxon>Sordariomycetidae</taxon>
        <taxon>Sordariales</taxon>
        <taxon>Diplogelasinosporaceae</taxon>
        <taxon>Diplogelasinospora</taxon>
    </lineage>
</organism>
<evidence type="ECO:0000313" key="4">
    <source>
        <dbReference type="Proteomes" id="UP001303473"/>
    </source>
</evidence>
<keyword evidence="2" id="KW-0067">ATP-binding</keyword>
<dbReference type="Proteomes" id="UP001303473">
    <property type="component" value="Unassembled WGS sequence"/>
</dbReference>
<evidence type="ECO:0000256" key="2">
    <source>
        <dbReference type="ARBA" id="ARBA00022840"/>
    </source>
</evidence>
<dbReference type="EMBL" id="MU853810">
    <property type="protein sequence ID" value="KAK3939524.1"/>
    <property type="molecule type" value="Genomic_DNA"/>
</dbReference>
<dbReference type="Gene3D" id="3.90.640.10">
    <property type="entry name" value="Actin, Chain A, domain 4"/>
    <property type="match status" value="1"/>
</dbReference>
<dbReference type="GO" id="GO:0005524">
    <property type="term" value="F:ATP binding"/>
    <property type="evidence" value="ECO:0007669"/>
    <property type="project" value="UniProtKB-KW"/>
</dbReference>
<sequence length="598" mass="67305">MASDQRGTANAASTSTSTIIIGIDFGTTYSRVAFTWSGKTEKMEVITSWDSELHLSSDEEKTPTVLAYGSKGKSTWGYAVPRDAEQVKWFKLLLIDTKDLPEEVRASAKIKAAREYLRKHNKTSIEVIALFLRHLWNHCIQRITETIGRALVNFSKFHIVVTLPAIWPDYARARMREAASVAGMLGSRLAGETELTFVSEPEAAALATLSDMEGRQDIKGSDSFVVVDCGGGTVDIISYEVVKTRPLTVKECVKGQGGLCGAVFVDEAFSELLKKKFTITKWNKMSDDSRSRLLHDEWEHGIKPQFEGRERTWAINIPWECLDKKSLTSMNALPKVALTANDVKGVFDPVVNKIWSMIQDQITTIKAKNAEDPKYIILVGGFGRCKYLLESIKKRLDGPKEVLQSRGAGPWTAICRGAVIHASASNGLSSLQVQIRSRISRASYGTTVDPEWDAKKHKKADIKYWSENYQSWRAKDQMEWFLKEGEDISVKHQVRRAYNMLYEIWQKTCQPEQSIYFSTVAPPSARKDKTVKKLCDIKWDTRIDVSALPTWTNPLGTVLHQLKYEIEMTSSGGSVDFAVYHNGKRQASKNVQIDYYSN</sequence>
<dbReference type="Pfam" id="PF00012">
    <property type="entry name" value="HSP70"/>
    <property type="match status" value="1"/>
</dbReference>
<dbReference type="AlphaFoldDB" id="A0AAN6N6Y0"/>
<evidence type="ECO:0000313" key="3">
    <source>
        <dbReference type="EMBL" id="KAK3939524.1"/>
    </source>
</evidence>
<dbReference type="PANTHER" id="PTHR14187:SF5">
    <property type="entry name" value="HEAT SHOCK 70 KDA PROTEIN 12A"/>
    <property type="match status" value="1"/>
</dbReference>
<accession>A0AAN6N6Y0</accession>
<comment type="caution">
    <text evidence="3">The sequence shown here is derived from an EMBL/GenBank/DDBJ whole genome shotgun (WGS) entry which is preliminary data.</text>
</comment>
<keyword evidence="4" id="KW-1185">Reference proteome</keyword>
<evidence type="ECO:0008006" key="5">
    <source>
        <dbReference type="Google" id="ProtNLM"/>
    </source>
</evidence>
<gene>
    <name evidence="3" type="ORF">QBC46DRAFT_437317</name>
</gene>
<name>A0AAN6N6Y0_9PEZI</name>
<dbReference type="PRINTS" id="PR00301">
    <property type="entry name" value="HEATSHOCK70"/>
</dbReference>
<keyword evidence="1" id="KW-0547">Nucleotide-binding</keyword>
<dbReference type="Gene3D" id="3.30.420.40">
    <property type="match status" value="2"/>
</dbReference>
<dbReference type="InterPro" id="IPR013126">
    <property type="entry name" value="Hsp_70_fam"/>
</dbReference>
<reference evidence="4" key="1">
    <citation type="journal article" date="2023" name="Mol. Phylogenet. Evol.">
        <title>Genome-scale phylogeny and comparative genomics of the fungal order Sordariales.</title>
        <authorList>
            <person name="Hensen N."/>
            <person name="Bonometti L."/>
            <person name="Westerberg I."/>
            <person name="Brannstrom I.O."/>
            <person name="Guillou S."/>
            <person name="Cros-Aarteil S."/>
            <person name="Calhoun S."/>
            <person name="Haridas S."/>
            <person name="Kuo A."/>
            <person name="Mondo S."/>
            <person name="Pangilinan J."/>
            <person name="Riley R."/>
            <person name="LaButti K."/>
            <person name="Andreopoulos B."/>
            <person name="Lipzen A."/>
            <person name="Chen C."/>
            <person name="Yan M."/>
            <person name="Daum C."/>
            <person name="Ng V."/>
            <person name="Clum A."/>
            <person name="Steindorff A."/>
            <person name="Ohm R.A."/>
            <person name="Martin F."/>
            <person name="Silar P."/>
            <person name="Natvig D.O."/>
            <person name="Lalanne C."/>
            <person name="Gautier V."/>
            <person name="Ament-Velasquez S.L."/>
            <person name="Kruys A."/>
            <person name="Hutchinson M.I."/>
            <person name="Powell A.J."/>
            <person name="Barry K."/>
            <person name="Miller A.N."/>
            <person name="Grigoriev I.V."/>
            <person name="Debuchy R."/>
            <person name="Gladieux P."/>
            <person name="Hiltunen Thoren M."/>
            <person name="Johannesson H."/>
        </authorList>
    </citation>
    <scope>NUCLEOTIDE SEQUENCE [LARGE SCALE GENOMIC DNA]</scope>
    <source>
        <strain evidence="4">CBS 340.73</strain>
    </source>
</reference>
<dbReference type="GO" id="GO:0140662">
    <property type="term" value="F:ATP-dependent protein folding chaperone"/>
    <property type="evidence" value="ECO:0007669"/>
    <property type="project" value="InterPro"/>
</dbReference>
<proteinExistence type="predicted"/>
<dbReference type="PANTHER" id="PTHR14187">
    <property type="entry name" value="ALPHA KINASE/ELONGATION FACTOR 2 KINASE"/>
    <property type="match status" value="1"/>
</dbReference>
<dbReference type="CDD" id="cd10170">
    <property type="entry name" value="ASKHA_NBD_HSP70"/>
    <property type="match status" value="1"/>
</dbReference>